<sequence>MNSTGKGLSCADLVRNFVLMDFPITEQREVHHSYWRQLEVVLARVKQHGTVRGATCSQASRAATSPRWRHGRALLPSTPARHSRPMPGRRATRGRGACASSVSTCVTMPTPMRPPSQASITTPQRTAWSASPRPRGLGNLETLGASGEGADGWMRWRRGAGGPLLDALREELL</sequence>
<evidence type="ECO:0000256" key="1">
    <source>
        <dbReference type="SAM" id="MobiDB-lite"/>
    </source>
</evidence>
<gene>
    <name evidence="2" type="ORF">HMPREF1316_0574</name>
</gene>
<keyword evidence="3" id="KW-1185">Reference proteome</keyword>
<reference evidence="2 3" key="1">
    <citation type="submission" date="2013-08" db="EMBL/GenBank/DDBJ databases">
        <authorList>
            <person name="Durkin A.S."/>
            <person name="Haft D.R."/>
            <person name="McCorrison J."/>
            <person name="Torralba M."/>
            <person name="Gillis M."/>
            <person name="Haft D.H."/>
            <person name="Methe B."/>
            <person name="Sutton G."/>
            <person name="Nelson K.E."/>
        </authorList>
    </citation>
    <scope>NUCLEOTIDE SEQUENCE [LARGE SCALE GENOMIC DNA]</scope>
    <source>
        <strain evidence="2 3">F0195</strain>
    </source>
</reference>
<proteinExistence type="predicted"/>
<feature type="compositionally biased region" description="Polar residues" evidence="1">
    <location>
        <begin position="116"/>
        <end position="129"/>
    </location>
</feature>
<evidence type="ECO:0000313" key="3">
    <source>
        <dbReference type="Proteomes" id="UP000016638"/>
    </source>
</evidence>
<feature type="region of interest" description="Disordered" evidence="1">
    <location>
        <begin position="73"/>
        <end position="138"/>
    </location>
</feature>
<dbReference type="AlphaFoldDB" id="U2V2A2"/>
<evidence type="ECO:0000313" key="2">
    <source>
        <dbReference type="EMBL" id="ERL06796.1"/>
    </source>
</evidence>
<dbReference type="EMBL" id="AWEZ01000062">
    <property type="protein sequence ID" value="ERL06796.1"/>
    <property type="molecule type" value="Genomic_DNA"/>
</dbReference>
<organism evidence="2 3">
    <name type="scientific">Olsenella profusa F0195</name>
    <dbReference type="NCBI Taxonomy" id="1125712"/>
    <lineage>
        <taxon>Bacteria</taxon>
        <taxon>Bacillati</taxon>
        <taxon>Actinomycetota</taxon>
        <taxon>Coriobacteriia</taxon>
        <taxon>Coriobacteriales</taxon>
        <taxon>Atopobiaceae</taxon>
        <taxon>Olsenella</taxon>
    </lineage>
</organism>
<name>U2V2A2_9ACTN</name>
<protein>
    <submittedName>
        <fullName evidence="2">Uncharacterized protein</fullName>
    </submittedName>
</protein>
<dbReference type="PATRIC" id="fig|1125712.3.peg.1996"/>
<dbReference type="Proteomes" id="UP000016638">
    <property type="component" value="Unassembled WGS sequence"/>
</dbReference>
<accession>U2V2A2</accession>
<comment type="caution">
    <text evidence="2">The sequence shown here is derived from an EMBL/GenBank/DDBJ whole genome shotgun (WGS) entry which is preliminary data.</text>
</comment>